<proteinExistence type="predicted"/>
<feature type="compositionally biased region" description="Low complexity" evidence="1">
    <location>
        <begin position="1"/>
        <end position="18"/>
    </location>
</feature>
<organism evidence="2">
    <name type="scientific">Neobodo designis</name>
    <name type="common">Flagellated protozoan</name>
    <name type="synonym">Bodo designis</name>
    <dbReference type="NCBI Taxonomy" id="312471"/>
    <lineage>
        <taxon>Eukaryota</taxon>
        <taxon>Discoba</taxon>
        <taxon>Euglenozoa</taxon>
        <taxon>Kinetoplastea</taxon>
        <taxon>Metakinetoplastina</taxon>
        <taxon>Neobodonida</taxon>
        <taxon>Neobodo</taxon>
    </lineage>
</organism>
<dbReference type="AlphaFoldDB" id="A0A7S1QFC9"/>
<protein>
    <submittedName>
        <fullName evidence="2">Uncharacterized protein</fullName>
    </submittedName>
</protein>
<reference evidence="2" key="1">
    <citation type="submission" date="2021-01" db="EMBL/GenBank/DDBJ databases">
        <authorList>
            <person name="Corre E."/>
            <person name="Pelletier E."/>
            <person name="Niang G."/>
            <person name="Scheremetjew M."/>
            <person name="Finn R."/>
            <person name="Kale V."/>
            <person name="Holt S."/>
            <person name="Cochrane G."/>
            <person name="Meng A."/>
            <person name="Brown T."/>
            <person name="Cohen L."/>
        </authorList>
    </citation>
    <scope>NUCLEOTIDE SEQUENCE</scope>
    <source>
        <strain evidence="2">CCAP 1951/1</strain>
    </source>
</reference>
<evidence type="ECO:0000313" key="2">
    <source>
        <dbReference type="EMBL" id="CAD9132630.1"/>
    </source>
</evidence>
<accession>A0A7S1QFC9</accession>
<gene>
    <name evidence="2" type="ORF">NDES1114_LOCUS23327</name>
</gene>
<sequence length="207" mass="21254">MGCASSSPQPEPSVQQPVADAPRTPPAEYSGVHDAPQQQQQPPPADEPAPITYVSLGALPQINVAPTRRWSRLYGAPLPSPAGAATSGMVSRATSFAACPTNTTFGGAQMMPAATSPDTVSDIVASSRTSLLSASRDGDHIGSAIGPLSGSEPADRTPPTLSASALARQRAEALAVGERSIAFRRLSAWLDESSLLSTRGDALPPTE</sequence>
<name>A0A7S1QFC9_NEODS</name>
<dbReference type="EMBL" id="HBGF01034795">
    <property type="protein sequence ID" value="CAD9132630.1"/>
    <property type="molecule type" value="Transcribed_RNA"/>
</dbReference>
<evidence type="ECO:0000256" key="1">
    <source>
        <dbReference type="SAM" id="MobiDB-lite"/>
    </source>
</evidence>
<feature type="region of interest" description="Disordered" evidence="1">
    <location>
        <begin position="1"/>
        <end position="51"/>
    </location>
</feature>